<evidence type="ECO:0000256" key="2">
    <source>
        <dbReference type="SAM" id="Phobius"/>
    </source>
</evidence>
<proteinExistence type="predicted"/>
<evidence type="ECO:0000256" key="1">
    <source>
        <dbReference type="SAM" id="MobiDB-lite"/>
    </source>
</evidence>
<comment type="caution">
    <text evidence="3">The sequence shown here is derived from an EMBL/GenBank/DDBJ whole genome shotgun (WGS) entry which is preliminary data.</text>
</comment>
<evidence type="ECO:0000313" key="3">
    <source>
        <dbReference type="EMBL" id="KAJ8396347.1"/>
    </source>
</evidence>
<keyword evidence="2" id="KW-0812">Transmembrane</keyword>
<keyword evidence="2" id="KW-0472">Membrane</keyword>
<evidence type="ECO:0000313" key="4">
    <source>
        <dbReference type="Proteomes" id="UP001221898"/>
    </source>
</evidence>
<sequence length="219" mass="24793">MKYDTQENRNALQYDVHQTGQVYTSEKGKSATKASAKDITQADSNRYCARWRLRACSLSPMHIRPIQTSVCPEIVFPEGRGSDTQSGRDPKKGDRGVLVKQEVLRHRKRTLSLTLPSLHRDQLHWTCVVFTESMLRAQAPLHLTLPPAPTQTGMRTETVIRVVVVVAATLGMLVGLLRFYCRRRPAGKLVTQESTHENYELSARDSTGEQRQQSLHLEQ</sequence>
<feature type="region of interest" description="Disordered" evidence="1">
    <location>
        <begin position="191"/>
        <end position="219"/>
    </location>
</feature>
<keyword evidence="4" id="KW-1185">Reference proteome</keyword>
<feature type="compositionally biased region" description="Basic and acidic residues" evidence="1">
    <location>
        <begin position="194"/>
        <end position="208"/>
    </location>
</feature>
<protein>
    <submittedName>
        <fullName evidence="3">Uncharacterized protein</fullName>
    </submittedName>
</protein>
<keyword evidence="2" id="KW-1133">Transmembrane helix</keyword>
<feature type="transmembrane region" description="Helical" evidence="2">
    <location>
        <begin position="159"/>
        <end position="180"/>
    </location>
</feature>
<dbReference type="AlphaFoldDB" id="A0AAD7S5G0"/>
<reference evidence="3" key="1">
    <citation type="journal article" date="2023" name="Science">
        <title>Genome structures resolve the early diversification of teleost fishes.</title>
        <authorList>
            <person name="Parey E."/>
            <person name="Louis A."/>
            <person name="Montfort J."/>
            <person name="Bouchez O."/>
            <person name="Roques C."/>
            <person name="Iampietro C."/>
            <person name="Lluch J."/>
            <person name="Castinel A."/>
            <person name="Donnadieu C."/>
            <person name="Desvignes T."/>
            <person name="Floi Bucao C."/>
            <person name="Jouanno E."/>
            <person name="Wen M."/>
            <person name="Mejri S."/>
            <person name="Dirks R."/>
            <person name="Jansen H."/>
            <person name="Henkel C."/>
            <person name="Chen W.J."/>
            <person name="Zahm M."/>
            <person name="Cabau C."/>
            <person name="Klopp C."/>
            <person name="Thompson A.W."/>
            <person name="Robinson-Rechavi M."/>
            <person name="Braasch I."/>
            <person name="Lecointre G."/>
            <person name="Bobe J."/>
            <person name="Postlethwait J.H."/>
            <person name="Berthelot C."/>
            <person name="Roest Crollius H."/>
            <person name="Guiguen Y."/>
        </authorList>
    </citation>
    <scope>NUCLEOTIDE SEQUENCE</scope>
    <source>
        <strain evidence="3">NC1722</strain>
    </source>
</reference>
<feature type="compositionally biased region" description="Polar residues" evidence="1">
    <location>
        <begin position="209"/>
        <end position="219"/>
    </location>
</feature>
<accession>A0AAD7S5G0</accession>
<dbReference type="Proteomes" id="UP001221898">
    <property type="component" value="Unassembled WGS sequence"/>
</dbReference>
<name>A0AAD7S5G0_9TELE</name>
<dbReference type="EMBL" id="JAINUG010000107">
    <property type="protein sequence ID" value="KAJ8396347.1"/>
    <property type="molecule type" value="Genomic_DNA"/>
</dbReference>
<gene>
    <name evidence="3" type="ORF">AAFF_G00019240</name>
</gene>
<organism evidence="3 4">
    <name type="scientific">Aldrovandia affinis</name>
    <dbReference type="NCBI Taxonomy" id="143900"/>
    <lineage>
        <taxon>Eukaryota</taxon>
        <taxon>Metazoa</taxon>
        <taxon>Chordata</taxon>
        <taxon>Craniata</taxon>
        <taxon>Vertebrata</taxon>
        <taxon>Euteleostomi</taxon>
        <taxon>Actinopterygii</taxon>
        <taxon>Neopterygii</taxon>
        <taxon>Teleostei</taxon>
        <taxon>Notacanthiformes</taxon>
        <taxon>Halosauridae</taxon>
        <taxon>Aldrovandia</taxon>
    </lineage>
</organism>